<dbReference type="Proteomes" id="UP000591131">
    <property type="component" value="Unassembled WGS sequence"/>
</dbReference>
<dbReference type="InterPro" id="IPR043502">
    <property type="entry name" value="DNA/RNA_pol_sf"/>
</dbReference>
<protein>
    <submittedName>
        <fullName evidence="1">Uncharacterized protein</fullName>
    </submittedName>
</protein>
<feature type="non-terminal residue" evidence="1">
    <location>
        <position position="1"/>
    </location>
</feature>
<accession>A0A7J6KJJ5</accession>
<organism evidence="1 2">
    <name type="scientific">Perkinsus chesapeaki</name>
    <name type="common">Clam parasite</name>
    <name type="synonym">Perkinsus andrewsi</name>
    <dbReference type="NCBI Taxonomy" id="330153"/>
    <lineage>
        <taxon>Eukaryota</taxon>
        <taxon>Sar</taxon>
        <taxon>Alveolata</taxon>
        <taxon>Perkinsozoa</taxon>
        <taxon>Perkinsea</taxon>
        <taxon>Perkinsida</taxon>
        <taxon>Perkinsidae</taxon>
        <taxon>Perkinsus</taxon>
    </lineage>
</organism>
<evidence type="ECO:0000313" key="1">
    <source>
        <dbReference type="EMBL" id="KAF4647130.1"/>
    </source>
</evidence>
<dbReference type="EMBL" id="JAAPAO010002830">
    <property type="protein sequence ID" value="KAF4647130.1"/>
    <property type="molecule type" value="Genomic_DNA"/>
</dbReference>
<feature type="non-terminal residue" evidence="1">
    <location>
        <position position="221"/>
    </location>
</feature>
<reference evidence="1 2" key="1">
    <citation type="submission" date="2020-04" db="EMBL/GenBank/DDBJ databases">
        <title>Perkinsus chesapeaki whole genome sequence.</title>
        <authorList>
            <person name="Bogema D.R."/>
        </authorList>
    </citation>
    <scope>NUCLEOTIDE SEQUENCE [LARGE SCALE GENOMIC DNA]</scope>
    <source>
        <strain evidence="1">ATCC PRA-425</strain>
    </source>
</reference>
<proteinExistence type="predicted"/>
<gene>
    <name evidence="1" type="ORF">FOL47_005049</name>
</gene>
<sequence length="221" mass="24670">VDRVICPLASREEEAHIGTVLTSLTDKSWFPIPGTKQAYHCRIRRLWPCEVVDIPGHQTHVCEVRIPAVSHVPRSGRSYSKSLYLRLPETLKRDYAALIQSYVDSKWWVEAPPTLATPTPPAQIFLVPPSSQARKSRLVIDFRELNKALPRAGAGGESPMLFHVLGLLRTESRETTLLCDCRSAFYKVRLVDLILTLESALGSFLSSRMGFGILFGPCGLN</sequence>
<keyword evidence="2" id="KW-1185">Reference proteome</keyword>
<dbReference type="AlphaFoldDB" id="A0A7J6KJJ5"/>
<comment type="caution">
    <text evidence="1">The sequence shown here is derived from an EMBL/GenBank/DDBJ whole genome shotgun (WGS) entry which is preliminary data.</text>
</comment>
<evidence type="ECO:0000313" key="2">
    <source>
        <dbReference type="Proteomes" id="UP000591131"/>
    </source>
</evidence>
<name>A0A7J6KJJ5_PERCH</name>
<dbReference type="SUPFAM" id="SSF56672">
    <property type="entry name" value="DNA/RNA polymerases"/>
    <property type="match status" value="1"/>
</dbReference>